<evidence type="ECO:0000256" key="2">
    <source>
        <dbReference type="ARBA" id="ARBA00022741"/>
    </source>
</evidence>
<evidence type="ECO:0000256" key="1">
    <source>
        <dbReference type="ARBA" id="ARBA00006914"/>
    </source>
</evidence>
<reference evidence="5" key="1">
    <citation type="submission" date="2019-05" db="EMBL/GenBank/DDBJ databases">
        <title>Annotation for the trematode Fasciolopsis buski.</title>
        <authorList>
            <person name="Choi Y.-J."/>
        </authorList>
    </citation>
    <scope>NUCLEOTIDE SEQUENCE</scope>
    <source>
        <strain evidence="5">HT</strain>
        <tissue evidence="5">Whole worm</tissue>
    </source>
</reference>
<comment type="similarity">
    <text evidence="1">Belongs to the AAA ATPase family.</text>
</comment>
<organism evidence="5 6">
    <name type="scientific">Fasciolopsis buskii</name>
    <dbReference type="NCBI Taxonomy" id="27845"/>
    <lineage>
        <taxon>Eukaryota</taxon>
        <taxon>Metazoa</taxon>
        <taxon>Spiralia</taxon>
        <taxon>Lophotrochozoa</taxon>
        <taxon>Platyhelminthes</taxon>
        <taxon>Trematoda</taxon>
        <taxon>Digenea</taxon>
        <taxon>Plagiorchiida</taxon>
        <taxon>Echinostomata</taxon>
        <taxon>Echinostomatoidea</taxon>
        <taxon>Fasciolidae</taxon>
        <taxon>Fasciolopsis</taxon>
    </lineage>
</organism>
<keyword evidence="2" id="KW-0547">Nucleotide-binding</keyword>
<dbReference type="EMBL" id="LUCM01006687">
    <property type="protein sequence ID" value="KAA0190928.1"/>
    <property type="molecule type" value="Genomic_DNA"/>
</dbReference>
<evidence type="ECO:0000256" key="3">
    <source>
        <dbReference type="ARBA" id="ARBA00022840"/>
    </source>
</evidence>
<evidence type="ECO:0000313" key="5">
    <source>
        <dbReference type="EMBL" id="KAA0190928.1"/>
    </source>
</evidence>
<keyword evidence="3" id="KW-0067">ATP-binding</keyword>
<dbReference type="InterPro" id="IPR015415">
    <property type="entry name" value="Spast_Vps4_C"/>
</dbReference>
<dbReference type="GO" id="GO:0008568">
    <property type="term" value="F:microtubule severing ATPase activity"/>
    <property type="evidence" value="ECO:0007669"/>
    <property type="project" value="TreeGrafter"/>
</dbReference>
<dbReference type="Pfam" id="PF09336">
    <property type="entry name" value="Vps4_C"/>
    <property type="match status" value="1"/>
</dbReference>
<evidence type="ECO:0000259" key="4">
    <source>
        <dbReference type="Pfam" id="PF09336"/>
    </source>
</evidence>
<dbReference type="InterPro" id="IPR050304">
    <property type="entry name" value="MT-severing_AAA_ATPase"/>
</dbReference>
<dbReference type="OrthoDB" id="10251136at2759"/>
<dbReference type="Gene3D" id="1.10.8.60">
    <property type="match status" value="1"/>
</dbReference>
<dbReference type="Proteomes" id="UP000728185">
    <property type="component" value="Unassembled WGS sequence"/>
</dbReference>
<dbReference type="GO" id="GO:0016887">
    <property type="term" value="F:ATP hydrolysis activity"/>
    <property type="evidence" value="ECO:0007669"/>
    <property type="project" value="TreeGrafter"/>
</dbReference>
<dbReference type="PANTHER" id="PTHR23074">
    <property type="entry name" value="AAA DOMAIN-CONTAINING"/>
    <property type="match status" value="1"/>
</dbReference>
<evidence type="ECO:0000313" key="6">
    <source>
        <dbReference type="Proteomes" id="UP000728185"/>
    </source>
</evidence>
<accession>A0A8E0VKK8</accession>
<proteinExistence type="inferred from homology"/>
<gene>
    <name evidence="5" type="ORF">FBUS_07549</name>
</gene>
<dbReference type="PANTHER" id="PTHR23074:SF17">
    <property type="entry name" value="FIDGETIN-LIKE PROTEIN 1"/>
    <property type="match status" value="1"/>
</dbReference>
<sequence>MANLCREAAMGPIRSLTLEAIQNISPDEVRPVELEDFRAAFGQVRASVSTSDLEHYLKWNKQYGSFDAG</sequence>
<protein>
    <submittedName>
        <fullName evidence="5">Fidgetin protein 1</fullName>
    </submittedName>
</protein>
<dbReference type="GO" id="GO:0005524">
    <property type="term" value="F:ATP binding"/>
    <property type="evidence" value="ECO:0007669"/>
    <property type="project" value="UniProtKB-KW"/>
</dbReference>
<feature type="domain" description="Spastin/Vps4 C-terminal" evidence="4">
    <location>
        <begin position="30"/>
        <end position="64"/>
    </location>
</feature>
<comment type="caution">
    <text evidence="5">The sequence shown here is derived from an EMBL/GenBank/DDBJ whole genome shotgun (WGS) entry which is preliminary data.</text>
</comment>
<keyword evidence="6" id="KW-1185">Reference proteome</keyword>
<name>A0A8E0VKK8_9TREM</name>
<dbReference type="AlphaFoldDB" id="A0A8E0VKK8"/>